<dbReference type="SUPFAM" id="SSF48264">
    <property type="entry name" value="Cytochrome P450"/>
    <property type="match status" value="1"/>
</dbReference>
<dbReference type="EMBL" id="CAXKWB010014784">
    <property type="protein sequence ID" value="CAL4111725.1"/>
    <property type="molecule type" value="Genomic_DNA"/>
</dbReference>
<evidence type="ECO:0000256" key="9">
    <source>
        <dbReference type="ARBA" id="ARBA00023002"/>
    </source>
</evidence>
<evidence type="ECO:0000256" key="3">
    <source>
        <dbReference type="ARBA" id="ARBA00004586"/>
    </source>
</evidence>
<accession>A0AAV2R4E3</accession>
<protein>
    <submittedName>
        <fullName evidence="13">Uncharacterized protein</fullName>
    </submittedName>
</protein>
<gene>
    <name evidence="13" type="ORF">MNOR_LOCUS19709</name>
</gene>
<keyword evidence="9" id="KW-0560">Oxidoreductase</keyword>
<keyword evidence="7" id="KW-0256">Endoplasmic reticulum</keyword>
<dbReference type="PANTHER" id="PTHR24292">
    <property type="entry name" value="CYTOCHROME P450"/>
    <property type="match status" value="1"/>
</dbReference>
<reference evidence="13 14" key="1">
    <citation type="submission" date="2024-05" db="EMBL/GenBank/DDBJ databases">
        <authorList>
            <person name="Wallberg A."/>
        </authorList>
    </citation>
    <scope>NUCLEOTIDE SEQUENCE [LARGE SCALE GENOMIC DNA]</scope>
</reference>
<keyword evidence="12" id="KW-0472">Membrane</keyword>
<feature type="non-terminal residue" evidence="13">
    <location>
        <position position="102"/>
    </location>
</feature>
<proteinExistence type="inferred from homology"/>
<evidence type="ECO:0000256" key="12">
    <source>
        <dbReference type="ARBA" id="ARBA00023136"/>
    </source>
</evidence>
<evidence type="ECO:0000313" key="14">
    <source>
        <dbReference type="Proteomes" id="UP001497623"/>
    </source>
</evidence>
<evidence type="ECO:0000256" key="2">
    <source>
        <dbReference type="ARBA" id="ARBA00004524"/>
    </source>
</evidence>
<comment type="similarity">
    <text evidence="4">Belongs to the cytochrome P450 family.</text>
</comment>
<evidence type="ECO:0000256" key="10">
    <source>
        <dbReference type="ARBA" id="ARBA00023004"/>
    </source>
</evidence>
<organism evidence="13 14">
    <name type="scientific">Meganyctiphanes norvegica</name>
    <name type="common">Northern krill</name>
    <name type="synonym">Thysanopoda norvegica</name>
    <dbReference type="NCBI Taxonomy" id="48144"/>
    <lineage>
        <taxon>Eukaryota</taxon>
        <taxon>Metazoa</taxon>
        <taxon>Ecdysozoa</taxon>
        <taxon>Arthropoda</taxon>
        <taxon>Crustacea</taxon>
        <taxon>Multicrustacea</taxon>
        <taxon>Malacostraca</taxon>
        <taxon>Eumalacostraca</taxon>
        <taxon>Eucarida</taxon>
        <taxon>Euphausiacea</taxon>
        <taxon>Euphausiidae</taxon>
        <taxon>Meganyctiphanes</taxon>
    </lineage>
</organism>
<keyword evidence="10" id="KW-0408">Iron</keyword>
<dbReference type="GO" id="GO:0004497">
    <property type="term" value="F:monooxygenase activity"/>
    <property type="evidence" value="ECO:0007669"/>
    <property type="project" value="UniProtKB-KW"/>
</dbReference>
<comment type="cofactor">
    <cofactor evidence="1">
        <name>heme</name>
        <dbReference type="ChEBI" id="CHEBI:30413"/>
    </cofactor>
</comment>
<evidence type="ECO:0000256" key="1">
    <source>
        <dbReference type="ARBA" id="ARBA00001971"/>
    </source>
</evidence>
<dbReference type="InterPro" id="IPR050476">
    <property type="entry name" value="Insect_CytP450_Detox"/>
</dbReference>
<name>A0AAV2R4E3_MEGNR</name>
<comment type="subcellular location">
    <subcellularLocation>
        <location evidence="3">Endoplasmic reticulum membrane</location>
    </subcellularLocation>
    <subcellularLocation>
        <location evidence="2">Microsome membrane</location>
    </subcellularLocation>
</comment>
<keyword evidence="11" id="KW-0503">Monooxygenase</keyword>
<evidence type="ECO:0000256" key="5">
    <source>
        <dbReference type="ARBA" id="ARBA00022617"/>
    </source>
</evidence>
<comment type="caution">
    <text evidence="13">The sequence shown here is derived from an EMBL/GenBank/DDBJ whole genome shotgun (WGS) entry which is preliminary data.</text>
</comment>
<dbReference type="InterPro" id="IPR036396">
    <property type="entry name" value="Cyt_P450_sf"/>
</dbReference>
<evidence type="ECO:0000256" key="11">
    <source>
        <dbReference type="ARBA" id="ARBA00023033"/>
    </source>
</evidence>
<dbReference type="PANTHER" id="PTHR24292:SF54">
    <property type="entry name" value="CYP9F3-RELATED"/>
    <property type="match status" value="1"/>
</dbReference>
<keyword evidence="6" id="KW-0479">Metal-binding</keyword>
<dbReference type="GO" id="GO:0005506">
    <property type="term" value="F:iron ion binding"/>
    <property type="evidence" value="ECO:0007669"/>
    <property type="project" value="InterPro"/>
</dbReference>
<dbReference type="AlphaFoldDB" id="A0AAV2R4E3"/>
<feature type="non-terminal residue" evidence="13">
    <location>
        <position position="1"/>
    </location>
</feature>
<keyword evidence="5" id="KW-0349">Heme</keyword>
<evidence type="ECO:0000313" key="13">
    <source>
        <dbReference type="EMBL" id="CAL4111725.1"/>
    </source>
</evidence>
<dbReference type="GO" id="GO:0016705">
    <property type="term" value="F:oxidoreductase activity, acting on paired donors, with incorporation or reduction of molecular oxygen"/>
    <property type="evidence" value="ECO:0007669"/>
    <property type="project" value="InterPro"/>
</dbReference>
<dbReference type="GO" id="GO:0020037">
    <property type="term" value="F:heme binding"/>
    <property type="evidence" value="ECO:0007669"/>
    <property type="project" value="InterPro"/>
</dbReference>
<dbReference type="GO" id="GO:0005789">
    <property type="term" value="C:endoplasmic reticulum membrane"/>
    <property type="evidence" value="ECO:0007669"/>
    <property type="project" value="UniProtKB-SubCell"/>
</dbReference>
<dbReference type="Gene3D" id="1.10.630.10">
    <property type="entry name" value="Cytochrome P450"/>
    <property type="match status" value="1"/>
</dbReference>
<keyword evidence="14" id="KW-1185">Reference proteome</keyword>
<sequence length="102" mass="11516">GTCAFGFESNCIEDETAEFEKKLAKASDQGATFIVEFVGLLLLPTKVSDFLNIGFFSRWRYFKDLLIHTIEQRRNSKLKRGDFVDLLLEAQAAQAEPGSTKH</sequence>
<evidence type="ECO:0000256" key="4">
    <source>
        <dbReference type="ARBA" id="ARBA00010617"/>
    </source>
</evidence>
<keyword evidence="8" id="KW-0492">Microsome</keyword>
<evidence type="ECO:0000256" key="7">
    <source>
        <dbReference type="ARBA" id="ARBA00022824"/>
    </source>
</evidence>
<evidence type="ECO:0000256" key="6">
    <source>
        <dbReference type="ARBA" id="ARBA00022723"/>
    </source>
</evidence>
<dbReference type="Proteomes" id="UP001497623">
    <property type="component" value="Unassembled WGS sequence"/>
</dbReference>
<evidence type="ECO:0000256" key="8">
    <source>
        <dbReference type="ARBA" id="ARBA00022848"/>
    </source>
</evidence>